<proteinExistence type="predicted"/>
<reference evidence="1 2" key="1">
    <citation type="journal article" date="2019" name="Nat. Ecol. Evol.">
        <title>Megaphylogeny resolves global patterns of mushroom evolution.</title>
        <authorList>
            <person name="Varga T."/>
            <person name="Krizsan K."/>
            <person name="Foldi C."/>
            <person name="Dima B."/>
            <person name="Sanchez-Garcia M."/>
            <person name="Sanchez-Ramirez S."/>
            <person name="Szollosi G.J."/>
            <person name="Szarkandi J.G."/>
            <person name="Papp V."/>
            <person name="Albert L."/>
            <person name="Andreopoulos W."/>
            <person name="Angelini C."/>
            <person name="Antonin V."/>
            <person name="Barry K.W."/>
            <person name="Bougher N.L."/>
            <person name="Buchanan P."/>
            <person name="Buyck B."/>
            <person name="Bense V."/>
            <person name="Catcheside P."/>
            <person name="Chovatia M."/>
            <person name="Cooper J."/>
            <person name="Damon W."/>
            <person name="Desjardin D."/>
            <person name="Finy P."/>
            <person name="Geml J."/>
            <person name="Haridas S."/>
            <person name="Hughes K."/>
            <person name="Justo A."/>
            <person name="Karasinski D."/>
            <person name="Kautmanova I."/>
            <person name="Kiss B."/>
            <person name="Kocsube S."/>
            <person name="Kotiranta H."/>
            <person name="LaButti K.M."/>
            <person name="Lechner B.E."/>
            <person name="Liimatainen K."/>
            <person name="Lipzen A."/>
            <person name="Lukacs Z."/>
            <person name="Mihaltcheva S."/>
            <person name="Morgado L.N."/>
            <person name="Niskanen T."/>
            <person name="Noordeloos M.E."/>
            <person name="Ohm R.A."/>
            <person name="Ortiz-Santana B."/>
            <person name="Ovrebo C."/>
            <person name="Racz N."/>
            <person name="Riley R."/>
            <person name="Savchenko A."/>
            <person name="Shiryaev A."/>
            <person name="Soop K."/>
            <person name="Spirin V."/>
            <person name="Szebenyi C."/>
            <person name="Tomsovsky M."/>
            <person name="Tulloss R.E."/>
            <person name="Uehling J."/>
            <person name="Grigoriev I.V."/>
            <person name="Vagvolgyi C."/>
            <person name="Papp T."/>
            <person name="Martin F.M."/>
            <person name="Miettinen O."/>
            <person name="Hibbett D.S."/>
            <person name="Nagy L.G."/>
        </authorList>
    </citation>
    <scope>NUCLEOTIDE SEQUENCE [LARGE SCALE GENOMIC DNA]</scope>
    <source>
        <strain evidence="1 2">NL-1719</strain>
    </source>
</reference>
<organism evidence="1 2">
    <name type="scientific">Pluteus cervinus</name>
    <dbReference type="NCBI Taxonomy" id="181527"/>
    <lineage>
        <taxon>Eukaryota</taxon>
        <taxon>Fungi</taxon>
        <taxon>Dikarya</taxon>
        <taxon>Basidiomycota</taxon>
        <taxon>Agaricomycotina</taxon>
        <taxon>Agaricomycetes</taxon>
        <taxon>Agaricomycetidae</taxon>
        <taxon>Agaricales</taxon>
        <taxon>Pluteineae</taxon>
        <taxon>Pluteaceae</taxon>
        <taxon>Pluteus</taxon>
    </lineage>
</organism>
<evidence type="ECO:0000313" key="1">
    <source>
        <dbReference type="EMBL" id="TFK60016.1"/>
    </source>
</evidence>
<keyword evidence="2" id="KW-1185">Reference proteome</keyword>
<name>A0ACD3A2Z2_9AGAR</name>
<dbReference type="EMBL" id="ML208846">
    <property type="protein sequence ID" value="TFK60016.1"/>
    <property type="molecule type" value="Genomic_DNA"/>
</dbReference>
<evidence type="ECO:0000313" key="2">
    <source>
        <dbReference type="Proteomes" id="UP000308600"/>
    </source>
</evidence>
<gene>
    <name evidence="1" type="ORF">BDN72DRAFT_965873</name>
</gene>
<sequence length="495" mass="55697">MLVPSLLLLLQARAAPITAGPETAATIAHTLLWGIESRIDGSEIADRTVYSIVRSCLLTIAACVYRAIHQNIPDPEASWWRRQVTRMKITFYALIAPEAMVWWAMRQWFGAREVADQVNKVKPGKLIFLYTRSVIEDIELRWTRTHGHFAQMGGFGRLDNQHILYPPTLIKLLQDGRIDVNELKRISKKRIEDSSKGDILSKGILALQTTWFVFECLARLKQKLPLIELEVITLAFATLNTLTYAFWWNKPLDVLCPIYLHILPAPGTQSTHSAPPPPLESPALEEDGDQDDDEERHFLSDKKKEKKLGAVEGALRGLQSVWKVLCAGVANLRMDIKEDGWCTAAWIWFIQKPFLAVACPLISMFKDEAVHDEATHISTFYGMAVSKQKYFLLPHTHSTAPLENIIDNLGGPPFCLALGPTISSTTWDDDGDDDTWLKALIVVVGGLLILFFIFLGPIVYIFARLCLLVLAFLNLHDLSGAVFETVSWTTYIPHL</sequence>
<accession>A0ACD3A2Z2</accession>
<protein>
    <submittedName>
        <fullName evidence="1">Uncharacterized protein</fullName>
    </submittedName>
</protein>
<dbReference type="Proteomes" id="UP000308600">
    <property type="component" value="Unassembled WGS sequence"/>
</dbReference>